<dbReference type="InterPro" id="IPR014710">
    <property type="entry name" value="RmlC-like_jellyroll"/>
</dbReference>
<name>A0A8H4W0L4_9HELO</name>
<organism evidence="2 3">
    <name type="scientific">Cudoniella acicularis</name>
    <dbReference type="NCBI Taxonomy" id="354080"/>
    <lineage>
        <taxon>Eukaryota</taxon>
        <taxon>Fungi</taxon>
        <taxon>Dikarya</taxon>
        <taxon>Ascomycota</taxon>
        <taxon>Pezizomycotina</taxon>
        <taxon>Leotiomycetes</taxon>
        <taxon>Helotiales</taxon>
        <taxon>Tricladiaceae</taxon>
        <taxon>Cudoniella</taxon>
    </lineage>
</organism>
<gene>
    <name evidence="2" type="ORF">G7Y89_g11493</name>
</gene>
<feature type="region of interest" description="Disordered" evidence="1">
    <location>
        <begin position="1"/>
        <end position="32"/>
    </location>
</feature>
<dbReference type="AlphaFoldDB" id="A0A8H4W0L4"/>
<accession>A0A8H4W0L4</accession>
<dbReference type="InterPro" id="IPR011051">
    <property type="entry name" value="RmlC_Cupin_sf"/>
</dbReference>
<dbReference type="Gene3D" id="2.60.120.10">
    <property type="entry name" value="Jelly Rolls"/>
    <property type="match status" value="1"/>
</dbReference>
<proteinExistence type="predicted"/>
<evidence type="ECO:0000256" key="1">
    <source>
        <dbReference type="SAM" id="MobiDB-lite"/>
    </source>
</evidence>
<keyword evidence="3" id="KW-1185">Reference proteome</keyword>
<protein>
    <submittedName>
        <fullName evidence="2">Uncharacterized protein</fullName>
    </submittedName>
</protein>
<dbReference type="OrthoDB" id="3533694at2759"/>
<evidence type="ECO:0000313" key="2">
    <source>
        <dbReference type="EMBL" id="KAF4626669.1"/>
    </source>
</evidence>
<dbReference type="EMBL" id="JAAMPI010001108">
    <property type="protein sequence ID" value="KAF4626669.1"/>
    <property type="molecule type" value="Genomic_DNA"/>
</dbReference>
<reference evidence="2 3" key="1">
    <citation type="submission" date="2020-03" db="EMBL/GenBank/DDBJ databases">
        <title>Draft Genome Sequence of Cudoniella acicularis.</title>
        <authorList>
            <person name="Buettner E."/>
            <person name="Kellner H."/>
        </authorList>
    </citation>
    <scope>NUCLEOTIDE SEQUENCE [LARGE SCALE GENOMIC DNA]</scope>
    <source>
        <strain evidence="2 3">DSM 108380</strain>
    </source>
</reference>
<dbReference type="Proteomes" id="UP000566819">
    <property type="component" value="Unassembled WGS sequence"/>
</dbReference>
<comment type="caution">
    <text evidence="2">The sequence shown here is derived from an EMBL/GenBank/DDBJ whole genome shotgun (WGS) entry which is preliminary data.</text>
</comment>
<dbReference type="SUPFAM" id="SSF51182">
    <property type="entry name" value="RmlC-like cupins"/>
    <property type="match status" value="1"/>
</dbReference>
<sequence>MISQNPGRANRPASTASNQASSSGPSRKSESIIHTPSTYATPMAMGPLSLRILHESSRVSLTTLTLPPNTMGFPPLNNRVYTAVFHILSGKVQFTISTSKMSPKEFEATTGSTTSIPPGGTYGFGNPFPEEAEILCFYNPGEWVGCLKDLAGVKGEWMGEECKEILKSWGCVLVEKPEGEAGEMDEGEDDDEDEEMMFQPGLRCMA</sequence>
<evidence type="ECO:0000313" key="3">
    <source>
        <dbReference type="Proteomes" id="UP000566819"/>
    </source>
</evidence>